<proteinExistence type="predicted"/>
<dbReference type="EMBL" id="MU865956">
    <property type="protein sequence ID" value="KAK4446514.1"/>
    <property type="molecule type" value="Genomic_DNA"/>
</dbReference>
<accession>A0AAV9GEL3</accession>
<sequence>MAELLSMVGDLAITDGNNDDLPPSYSESTTSSIPRPNFRSSNPNSSTTRLPPSLTSHFTSPIAAHLSSLPSRLRSAQQAHANSQAAADLETITVLAPAIEDFLHDLGSDPSRAPPPRAELTLVPASAVPRGWALSGAAERRREGEVVRVVRVEGISPPDAKGKGDSKGSDKKGKGEKASSSSWNPAVNDDDDDEGFTYTGARGEGFDEWGRFNDGEDDGLSEVGAGTYFRDERMARRLSGYLQPKAEVFVERKQIQQAVVDAKKEKGFRWGRKKSESSSPVASPSQAQVPVVKTEQGSPGGPGPIVQGDDRVSMVVRADEVTFRKENDFGVWESRTGFGIVVRIRVKKP</sequence>
<evidence type="ECO:0000313" key="3">
    <source>
        <dbReference type="Proteomes" id="UP001321760"/>
    </source>
</evidence>
<evidence type="ECO:0000313" key="2">
    <source>
        <dbReference type="EMBL" id="KAK4446514.1"/>
    </source>
</evidence>
<feature type="compositionally biased region" description="Basic and acidic residues" evidence="1">
    <location>
        <begin position="160"/>
        <end position="177"/>
    </location>
</feature>
<reference evidence="2" key="2">
    <citation type="submission" date="2023-05" db="EMBL/GenBank/DDBJ databases">
        <authorList>
            <consortium name="Lawrence Berkeley National Laboratory"/>
            <person name="Steindorff A."/>
            <person name="Hensen N."/>
            <person name="Bonometti L."/>
            <person name="Westerberg I."/>
            <person name="Brannstrom I.O."/>
            <person name="Guillou S."/>
            <person name="Cros-Aarteil S."/>
            <person name="Calhoun S."/>
            <person name="Haridas S."/>
            <person name="Kuo A."/>
            <person name="Mondo S."/>
            <person name="Pangilinan J."/>
            <person name="Riley R."/>
            <person name="Labutti K."/>
            <person name="Andreopoulos B."/>
            <person name="Lipzen A."/>
            <person name="Chen C."/>
            <person name="Yanf M."/>
            <person name="Daum C."/>
            <person name="Ng V."/>
            <person name="Clum A."/>
            <person name="Ohm R."/>
            <person name="Martin F."/>
            <person name="Silar P."/>
            <person name="Natvig D."/>
            <person name="Lalanne C."/>
            <person name="Gautier V."/>
            <person name="Ament-Velasquez S.L."/>
            <person name="Kruys A."/>
            <person name="Hutchinson M.I."/>
            <person name="Powell A.J."/>
            <person name="Barry K."/>
            <person name="Miller A.N."/>
            <person name="Grigoriev I.V."/>
            <person name="Debuchy R."/>
            <person name="Gladieux P."/>
            <person name="Thoren M.H."/>
            <person name="Johannesson H."/>
        </authorList>
    </citation>
    <scope>NUCLEOTIDE SEQUENCE</scope>
    <source>
        <strain evidence="2">PSN243</strain>
    </source>
</reference>
<feature type="region of interest" description="Disordered" evidence="1">
    <location>
        <begin position="136"/>
        <end position="220"/>
    </location>
</feature>
<feature type="compositionally biased region" description="Basic and acidic residues" evidence="1">
    <location>
        <begin position="138"/>
        <end position="151"/>
    </location>
</feature>
<feature type="compositionally biased region" description="Low complexity" evidence="1">
    <location>
        <begin position="31"/>
        <end position="56"/>
    </location>
</feature>
<comment type="caution">
    <text evidence="2">The sequence shown here is derived from an EMBL/GenBank/DDBJ whole genome shotgun (WGS) entry which is preliminary data.</text>
</comment>
<evidence type="ECO:0000256" key="1">
    <source>
        <dbReference type="SAM" id="MobiDB-lite"/>
    </source>
</evidence>
<dbReference type="AlphaFoldDB" id="A0AAV9GEL3"/>
<reference evidence="2" key="1">
    <citation type="journal article" date="2023" name="Mol. Phylogenet. Evol.">
        <title>Genome-scale phylogeny and comparative genomics of the fungal order Sordariales.</title>
        <authorList>
            <person name="Hensen N."/>
            <person name="Bonometti L."/>
            <person name="Westerberg I."/>
            <person name="Brannstrom I.O."/>
            <person name="Guillou S."/>
            <person name="Cros-Aarteil S."/>
            <person name="Calhoun S."/>
            <person name="Haridas S."/>
            <person name="Kuo A."/>
            <person name="Mondo S."/>
            <person name="Pangilinan J."/>
            <person name="Riley R."/>
            <person name="LaButti K."/>
            <person name="Andreopoulos B."/>
            <person name="Lipzen A."/>
            <person name="Chen C."/>
            <person name="Yan M."/>
            <person name="Daum C."/>
            <person name="Ng V."/>
            <person name="Clum A."/>
            <person name="Steindorff A."/>
            <person name="Ohm R.A."/>
            <person name="Martin F."/>
            <person name="Silar P."/>
            <person name="Natvig D.O."/>
            <person name="Lalanne C."/>
            <person name="Gautier V."/>
            <person name="Ament-Velasquez S.L."/>
            <person name="Kruys A."/>
            <person name="Hutchinson M.I."/>
            <person name="Powell A.J."/>
            <person name="Barry K."/>
            <person name="Miller A.N."/>
            <person name="Grigoriev I.V."/>
            <person name="Debuchy R."/>
            <person name="Gladieux P."/>
            <person name="Hiltunen Thoren M."/>
            <person name="Johannesson H."/>
        </authorList>
    </citation>
    <scope>NUCLEOTIDE SEQUENCE</scope>
    <source>
        <strain evidence="2">PSN243</strain>
    </source>
</reference>
<dbReference type="Proteomes" id="UP001321760">
    <property type="component" value="Unassembled WGS sequence"/>
</dbReference>
<feature type="region of interest" description="Disordered" evidence="1">
    <location>
        <begin position="1"/>
        <end position="59"/>
    </location>
</feature>
<feature type="region of interest" description="Disordered" evidence="1">
    <location>
        <begin position="266"/>
        <end position="309"/>
    </location>
</feature>
<keyword evidence="3" id="KW-1185">Reference proteome</keyword>
<name>A0AAV9GEL3_9PEZI</name>
<feature type="compositionally biased region" description="Low complexity" evidence="1">
    <location>
        <begin position="277"/>
        <end position="292"/>
    </location>
</feature>
<feature type="compositionally biased region" description="Basic and acidic residues" evidence="1">
    <location>
        <begin position="204"/>
        <end position="214"/>
    </location>
</feature>
<gene>
    <name evidence="2" type="ORF">QBC34DRAFT_411362</name>
</gene>
<organism evidence="2 3">
    <name type="scientific">Podospora aff. communis PSN243</name>
    <dbReference type="NCBI Taxonomy" id="3040156"/>
    <lineage>
        <taxon>Eukaryota</taxon>
        <taxon>Fungi</taxon>
        <taxon>Dikarya</taxon>
        <taxon>Ascomycota</taxon>
        <taxon>Pezizomycotina</taxon>
        <taxon>Sordariomycetes</taxon>
        <taxon>Sordariomycetidae</taxon>
        <taxon>Sordariales</taxon>
        <taxon>Podosporaceae</taxon>
        <taxon>Podospora</taxon>
    </lineage>
</organism>
<protein>
    <submittedName>
        <fullName evidence="2">Uncharacterized protein</fullName>
    </submittedName>
</protein>
<feature type="compositionally biased region" description="Basic and acidic residues" evidence="1">
    <location>
        <begin position="266"/>
        <end position="276"/>
    </location>
</feature>